<keyword evidence="12" id="KW-0186">Copper</keyword>
<dbReference type="PANTHER" id="PTHR11709:SF287">
    <property type="entry name" value="LACCASE"/>
    <property type="match status" value="1"/>
</dbReference>
<evidence type="ECO:0000256" key="12">
    <source>
        <dbReference type="ARBA" id="ARBA00023008"/>
    </source>
</evidence>
<dbReference type="InterPro" id="IPR034289">
    <property type="entry name" value="CuRO_3_LCC"/>
</dbReference>
<comment type="subcellular location">
    <subcellularLocation>
        <location evidence="4">Secreted</location>
        <location evidence="4">Extracellular space</location>
        <location evidence="4">Apoplast</location>
    </subcellularLocation>
</comment>
<evidence type="ECO:0000256" key="14">
    <source>
        <dbReference type="SAM" id="SignalP"/>
    </source>
</evidence>
<dbReference type="FunFam" id="2.60.40.420:FF:000062">
    <property type="entry name" value="Laccase"/>
    <property type="match status" value="1"/>
</dbReference>
<feature type="domain" description="Plastocyanin-like" evidence="16">
    <location>
        <begin position="487"/>
        <end position="622"/>
    </location>
</feature>
<dbReference type="InterPro" id="IPR045087">
    <property type="entry name" value="Cu-oxidase_fam"/>
</dbReference>
<feature type="signal peptide" evidence="14">
    <location>
        <begin position="1"/>
        <end position="33"/>
    </location>
</feature>
<dbReference type="GO" id="GO:0005507">
    <property type="term" value="F:copper ion binding"/>
    <property type="evidence" value="ECO:0007669"/>
    <property type="project" value="InterPro"/>
</dbReference>
<dbReference type="eggNOG" id="KOG1263">
    <property type="taxonomic scope" value="Eukaryota"/>
</dbReference>
<dbReference type="HOGENOM" id="CLU_006504_6_3_1"/>
<keyword evidence="9" id="KW-0479">Metal-binding</keyword>
<feature type="domain" description="Plastocyanin-like" evidence="17">
    <location>
        <begin position="42"/>
        <end position="155"/>
    </location>
</feature>
<dbReference type="PROSITE" id="PS00080">
    <property type="entry name" value="MULTICOPPER_OXIDASE2"/>
    <property type="match status" value="1"/>
</dbReference>
<keyword evidence="8" id="KW-0964">Secreted</keyword>
<dbReference type="Gramene" id="OMERI03G12770.1">
    <property type="protein sequence ID" value="OMERI03G12770.1"/>
    <property type="gene ID" value="OMERI03G12770"/>
</dbReference>
<dbReference type="GO" id="GO:0052716">
    <property type="term" value="F:hydroquinone:oxygen oxidoreductase activity"/>
    <property type="evidence" value="ECO:0007669"/>
    <property type="project" value="UniProtKB-EC"/>
</dbReference>
<keyword evidence="14" id="KW-0732">Signal</keyword>
<dbReference type="GO" id="GO:0048046">
    <property type="term" value="C:apoplast"/>
    <property type="evidence" value="ECO:0007669"/>
    <property type="project" value="UniProtKB-SubCell"/>
</dbReference>
<evidence type="ECO:0000256" key="11">
    <source>
        <dbReference type="ARBA" id="ARBA00023002"/>
    </source>
</evidence>
<dbReference type="GO" id="GO:0046274">
    <property type="term" value="P:lignin catabolic process"/>
    <property type="evidence" value="ECO:0007669"/>
    <property type="project" value="UniProtKB-KW"/>
</dbReference>
<feature type="chain" id="PRO_5002356428" description="laccase" evidence="14">
    <location>
        <begin position="34"/>
        <end position="641"/>
    </location>
</feature>
<name>A0A0E0CZ98_9ORYZ</name>
<evidence type="ECO:0000256" key="10">
    <source>
        <dbReference type="ARBA" id="ARBA00022737"/>
    </source>
</evidence>
<evidence type="ECO:0000256" key="3">
    <source>
        <dbReference type="ARBA" id="ARBA00002075"/>
    </source>
</evidence>
<dbReference type="PANTHER" id="PTHR11709">
    <property type="entry name" value="MULTI-COPPER OXIDASE"/>
    <property type="match status" value="1"/>
</dbReference>
<dbReference type="SUPFAM" id="SSF49503">
    <property type="entry name" value="Cupredoxins"/>
    <property type="match status" value="3"/>
</dbReference>
<organism evidence="18">
    <name type="scientific">Oryza meridionalis</name>
    <dbReference type="NCBI Taxonomy" id="40149"/>
    <lineage>
        <taxon>Eukaryota</taxon>
        <taxon>Viridiplantae</taxon>
        <taxon>Streptophyta</taxon>
        <taxon>Embryophyta</taxon>
        <taxon>Tracheophyta</taxon>
        <taxon>Spermatophyta</taxon>
        <taxon>Magnoliopsida</taxon>
        <taxon>Liliopsida</taxon>
        <taxon>Poales</taxon>
        <taxon>Poaceae</taxon>
        <taxon>BOP clade</taxon>
        <taxon>Oryzoideae</taxon>
        <taxon>Oryzeae</taxon>
        <taxon>Oryzinae</taxon>
        <taxon>Oryza</taxon>
    </lineage>
</organism>
<dbReference type="InterPro" id="IPR002355">
    <property type="entry name" value="Cu_oxidase_Cu_BS"/>
</dbReference>
<dbReference type="InterPro" id="IPR001117">
    <property type="entry name" value="Cu-oxidase_2nd"/>
</dbReference>
<evidence type="ECO:0000256" key="1">
    <source>
        <dbReference type="ARBA" id="ARBA00000349"/>
    </source>
</evidence>
<evidence type="ECO:0000256" key="2">
    <source>
        <dbReference type="ARBA" id="ARBA00001935"/>
    </source>
</evidence>
<dbReference type="InterPro" id="IPR008972">
    <property type="entry name" value="Cupredoxin"/>
</dbReference>
<comment type="function">
    <text evidence="3">Lignin degradation and detoxification of lignin-derived products.</text>
</comment>
<feature type="domain" description="Plastocyanin-like" evidence="15">
    <location>
        <begin position="168"/>
        <end position="318"/>
    </location>
</feature>
<keyword evidence="10" id="KW-0677">Repeat</keyword>
<dbReference type="CDD" id="cd13875">
    <property type="entry name" value="CuRO_2_LCC_plant"/>
    <property type="match status" value="1"/>
</dbReference>
<evidence type="ECO:0000256" key="6">
    <source>
        <dbReference type="ARBA" id="ARBA00012297"/>
    </source>
</evidence>
<dbReference type="Pfam" id="PF07731">
    <property type="entry name" value="Cu-oxidase_2"/>
    <property type="match status" value="1"/>
</dbReference>
<dbReference type="InterPro" id="IPR034285">
    <property type="entry name" value="CuRO_2_LCC"/>
</dbReference>
<dbReference type="AlphaFoldDB" id="A0A0E0CZ98"/>
<evidence type="ECO:0000256" key="9">
    <source>
        <dbReference type="ARBA" id="ARBA00022723"/>
    </source>
</evidence>
<accession>A0A0E0CZ98</accession>
<keyword evidence="19" id="KW-1185">Reference proteome</keyword>
<dbReference type="Gene3D" id="2.60.40.420">
    <property type="entry name" value="Cupredoxins - blue copper proteins"/>
    <property type="match status" value="3"/>
</dbReference>
<evidence type="ECO:0000259" key="16">
    <source>
        <dbReference type="Pfam" id="PF07731"/>
    </source>
</evidence>
<evidence type="ECO:0000256" key="4">
    <source>
        <dbReference type="ARBA" id="ARBA00004271"/>
    </source>
</evidence>
<keyword evidence="13" id="KW-0439">Lignin degradation</keyword>
<evidence type="ECO:0000256" key="13">
    <source>
        <dbReference type="ARBA" id="ARBA00023185"/>
    </source>
</evidence>
<reference evidence="18" key="2">
    <citation type="submission" date="2018-05" db="EMBL/GenBank/DDBJ databases">
        <title>OmerRS3 (Oryza meridionalis Reference Sequence Version 3).</title>
        <authorList>
            <person name="Zhang J."/>
            <person name="Kudrna D."/>
            <person name="Lee S."/>
            <person name="Talag J."/>
            <person name="Welchert J."/>
            <person name="Wing R.A."/>
        </authorList>
    </citation>
    <scope>NUCLEOTIDE SEQUENCE [LARGE SCALE GENOMIC DNA]</scope>
    <source>
        <strain evidence="18">cv. OR44</strain>
    </source>
</reference>
<dbReference type="InterPro" id="IPR033138">
    <property type="entry name" value="Cu_oxidase_CS"/>
</dbReference>
<dbReference type="InterPro" id="IPR011706">
    <property type="entry name" value="Cu-oxidase_C"/>
</dbReference>
<evidence type="ECO:0000259" key="15">
    <source>
        <dbReference type="Pfam" id="PF00394"/>
    </source>
</evidence>
<dbReference type="InterPro" id="IPR034288">
    <property type="entry name" value="CuRO_1_LCC"/>
</dbReference>
<comment type="similarity">
    <text evidence="5">Belongs to the multicopper oxidase family.</text>
</comment>
<dbReference type="Pfam" id="PF00394">
    <property type="entry name" value="Cu-oxidase"/>
    <property type="match status" value="1"/>
</dbReference>
<evidence type="ECO:0000256" key="8">
    <source>
        <dbReference type="ARBA" id="ARBA00022525"/>
    </source>
</evidence>
<evidence type="ECO:0000256" key="7">
    <source>
        <dbReference type="ARBA" id="ARBA00022523"/>
    </source>
</evidence>
<comment type="cofactor">
    <cofactor evidence="2">
        <name>Cu cation</name>
        <dbReference type="ChEBI" id="CHEBI:23378"/>
    </cofactor>
</comment>
<reference evidence="18" key="1">
    <citation type="submission" date="2015-04" db="UniProtKB">
        <authorList>
            <consortium name="EnsemblPlants"/>
        </authorList>
    </citation>
    <scope>IDENTIFICATION</scope>
</reference>
<evidence type="ECO:0000256" key="5">
    <source>
        <dbReference type="ARBA" id="ARBA00010609"/>
    </source>
</evidence>
<dbReference type="Pfam" id="PF07732">
    <property type="entry name" value="Cu-oxidase_3"/>
    <property type="match status" value="1"/>
</dbReference>
<dbReference type="Proteomes" id="UP000008021">
    <property type="component" value="Chromosome 3"/>
</dbReference>
<dbReference type="PROSITE" id="PS00079">
    <property type="entry name" value="MULTICOPPER_OXIDASE1"/>
    <property type="match status" value="1"/>
</dbReference>
<dbReference type="CDD" id="cd13849">
    <property type="entry name" value="CuRO_1_LCC_plant"/>
    <property type="match status" value="1"/>
</dbReference>
<protein>
    <recommendedName>
        <fullName evidence="6">laccase</fullName>
        <ecNumber evidence="6">1.10.3.2</ecNumber>
    </recommendedName>
</protein>
<dbReference type="EC" id="1.10.3.2" evidence="6"/>
<dbReference type="CDD" id="cd13897">
    <property type="entry name" value="CuRO_3_LCC_plant"/>
    <property type="match status" value="1"/>
</dbReference>
<comment type="catalytic activity">
    <reaction evidence="1">
        <text>4 hydroquinone + O2 = 4 benzosemiquinone + 2 H2O</text>
        <dbReference type="Rhea" id="RHEA:11276"/>
        <dbReference type="ChEBI" id="CHEBI:15377"/>
        <dbReference type="ChEBI" id="CHEBI:15379"/>
        <dbReference type="ChEBI" id="CHEBI:17594"/>
        <dbReference type="ChEBI" id="CHEBI:17977"/>
        <dbReference type="EC" id="1.10.3.2"/>
    </reaction>
</comment>
<dbReference type="EnsemblPlants" id="OMERI03G12770.1">
    <property type="protein sequence ID" value="OMERI03G12770.1"/>
    <property type="gene ID" value="OMERI03G12770"/>
</dbReference>
<evidence type="ECO:0000313" key="18">
    <source>
        <dbReference type="EnsemblPlants" id="OMERI03G12770.1"/>
    </source>
</evidence>
<keyword evidence="11" id="KW-0560">Oxidoreductase</keyword>
<dbReference type="STRING" id="40149.A0A0E0CZ98"/>
<evidence type="ECO:0000259" key="17">
    <source>
        <dbReference type="Pfam" id="PF07732"/>
    </source>
</evidence>
<keyword evidence="7" id="KW-0052">Apoplast</keyword>
<proteinExistence type="inferred from homology"/>
<dbReference type="InterPro" id="IPR011707">
    <property type="entry name" value="Cu-oxidase-like_N"/>
</dbReference>
<evidence type="ECO:0000313" key="19">
    <source>
        <dbReference type="Proteomes" id="UP000008021"/>
    </source>
</evidence>
<sequence length="641" mass="68273">MATTTRGPVTMRLCFFSAAALFLLCFLLPAAVAEERFYEFVVQETLVKRLCNTQKIITVNGQFPGPTIEVYDGDTVAIRAVNMARYNVTLHWHGLRQLRNGWADGPEFVTQCPIRPGGSYTYRFAIQGQEGTLWWHAHSSWLRATVHGALLIRPRPGVPYPFPKPHSEFPVILAEWWRRDPIAVLRQSMITGAPPNVSDAILINGQPGDFLECSAQETSIIPVAAGETTLLRIINAAMNTELFVSLAGHKMTVVAADAMYTKPFETTVVLLGPGQTTDVLVTAHAAPGRYYLAARAYASAQGVPFDNTTATAIFQYKGGAGCPTTAAGAGAAGAVAGAGVGAGAAGGAGAVAGAGAGASTFNGPTGAGANTFNGPLGRSKYSGGNPGRAGPAPMLPYLPAYNDTNTATAFSNSIRSPAPVKVPGPVTQEVFTTVGFGLFNCRPGPFCQGPNNTRFGASMNNVSFQLPNTVSLLQAHYHHIPGVFTDDFPPMPPVFFDFTSQNVPRALWQPVKGTKLYRVKYGAVVQIVFQDTGIFAAEEHPMHIHGYHFYVLATGFGNYDPVRDAHKFNLVDPPSRNTIGVPVGGWAVVRFVADNPGVWLVHCHIDAHLTGGLGMALLVEDGEAELEATMAPPLDLPLCVL</sequence>